<dbReference type="SUPFAM" id="SSF49785">
    <property type="entry name" value="Galactose-binding domain-like"/>
    <property type="match status" value="2"/>
</dbReference>
<dbReference type="Proteomes" id="UP000225646">
    <property type="component" value="Segment"/>
</dbReference>
<dbReference type="GO" id="GO:0098015">
    <property type="term" value="C:virus tail"/>
    <property type="evidence" value="ECO:0007669"/>
    <property type="project" value="UniProtKB-KW"/>
</dbReference>
<evidence type="ECO:0000256" key="2">
    <source>
        <dbReference type="ARBA" id="ARBA00022732"/>
    </source>
</evidence>
<evidence type="ECO:0000313" key="7">
    <source>
        <dbReference type="Proteomes" id="UP000225646"/>
    </source>
</evidence>
<dbReference type="GO" id="GO:0016798">
    <property type="term" value="F:hydrolase activity, acting on glycosyl bonds"/>
    <property type="evidence" value="ECO:0007669"/>
    <property type="project" value="InterPro"/>
</dbReference>
<keyword evidence="3" id="KW-0378">Hydrolase</keyword>
<reference evidence="6 7" key="1">
    <citation type="journal article" date="2017" name="Sci. Rep.">
        <title>Pneumococcal prophages are diverse, but not without structure or history.</title>
        <authorList>
            <person name="Brueggemann A.B."/>
            <person name="Harrold C.L."/>
            <person name="Rezaei Javan R."/>
            <person name="van Tonder A.J."/>
            <person name="McDonnell A.J."/>
            <person name="Edwards B.A."/>
        </authorList>
    </citation>
    <scope>NUCLEOTIDE SEQUENCE [LARGE SCALE GENOMIC DNA]</scope>
</reference>
<keyword evidence="2" id="KW-1227">Viral tail protein</keyword>
<feature type="domain" description="Peptidase S74" evidence="5">
    <location>
        <begin position="1402"/>
        <end position="1496"/>
    </location>
</feature>
<proteinExistence type="predicted"/>
<protein>
    <submittedName>
        <fullName evidence="6">Hyaluronidase</fullName>
    </submittedName>
</protein>
<evidence type="ECO:0000313" key="6">
    <source>
        <dbReference type="EMBL" id="APD23447.1"/>
    </source>
</evidence>
<dbReference type="Gene3D" id="2.60.120.260">
    <property type="entry name" value="Galactose-binding domain-like"/>
    <property type="match status" value="2"/>
</dbReference>
<dbReference type="InterPro" id="IPR008979">
    <property type="entry name" value="Galactose-bd-like_sf"/>
</dbReference>
<dbReference type="InterPro" id="IPR003305">
    <property type="entry name" value="CenC_carb-bd"/>
</dbReference>
<organism evidence="6 7">
    <name type="scientific">Streptococcus phage IPP44</name>
    <dbReference type="NCBI Taxonomy" id="1916183"/>
    <lineage>
        <taxon>Viruses</taxon>
        <taxon>Duplodnaviria</taxon>
        <taxon>Heunggongvirae</taxon>
        <taxon>Uroviricota</taxon>
        <taxon>Caudoviricetes</taxon>
        <taxon>Mcshanvirinae</taxon>
        <taxon>Adrianbuildvirus</taxon>
        <taxon>Adrianbuildvirus IPP44</taxon>
    </lineage>
</organism>
<dbReference type="NCBIfam" id="TIGR01665">
    <property type="entry name" value="put_anti_recept"/>
    <property type="match status" value="1"/>
</dbReference>
<gene>
    <name evidence="6" type="ORF">IPP44_00041</name>
</gene>
<accession>A0A1S5SCY9</accession>
<dbReference type="InterPro" id="IPR036388">
    <property type="entry name" value="WH-like_DNA-bd_sf"/>
</dbReference>
<feature type="coiled-coil region" evidence="4">
    <location>
        <begin position="379"/>
        <end position="406"/>
    </location>
</feature>
<dbReference type="Pfam" id="PF13884">
    <property type="entry name" value="Peptidase_S74"/>
    <property type="match status" value="1"/>
</dbReference>
<dbReference type="Gene3D" id="1.10.10.10">
    <property type="entry name" value="Winged helix-like DNA-binding domain superfamily/Winged helix DNA-binding domain"/>
    <property type="match status" value="1"/>
</dbReference>
<dbReference type="PROSITE" id="PS51688">
    <property type="entry name" value="ICA"/>
    <property type="match status" value="1"/>
</dbReference>
<name>A0A1S5SCY9_9CAUD</name>
<evidence type="ECO:0000259" key="5">
    <source>
        <dbReference type="PROSITE" id="PS51688"/>
    </source>
</evidence>
<keyword evidence="7" id="KW-1185">Reference proteome</keyword>
<dbReference type="InterPro" id="IPR030392">
    <property type="entry name" value="S74_ICA"/>
</dbReference>
<sequence>MLYLLNKDVRTVRWNGEPLHEATSAIVKETMNGDFTLTVKYPISDSGIYQLIQEDMLIKSPTPVLGAQLFRIKKPVEHNDHLEITAYHISDDVMQRSITPVSVTSQSCGMALSRMVQNTKTALGDFSFNSDIQDRRTFNTTETETLYSVLLDGKHSIVGTWEGELVRDNFAMTVKKSRGENRGVVITTHKNLKDYQRTKNSQNVVTRIHAKSTFKPEGAEKETTIRVTVDSPLINSYPYINEKEYENNNAKTVEELQKWAQSKFSNEGIDKVSDAIKIEAYELDGQVVHMGDTVNLKSWKHNADAFKKAIAYEFDALKEEYISLTFDDKAGTGGSRASGGLSSAADAILGVTESAQEIALEKALQNADLGFDHQAGLLRQEILDGIELARAKAEEVKRELSDTINQRFDSFENGPLQDAKRRAEESLRNAGASSLLAQEAKRIGLESVAKLEEFKRQATSAQTALSGDLDVLKHTIANDIRPKQAQVEAEIAKQVEALIQTKNELTGVKSAQATYEETTTRRLAELTNLTNGKASKSELTQTAEELTSKIASVRVGGVNLFKGSKDFRGSWVNLGNWTRESEKYQGMTVMSRVGTWFGISQAFETQKGEVYTLSFYIKSSIDRDRINVYFTHASTNQLARTSPYMSSVDISNEWQRTSVTFEITESGFILPRIERFNTEAPVYVAGLKLERGNISTDYSEAPEDIEGQISIVESSFRQRADALDAGVSRLTEGLRTKADISSLNVTAENIRQSVKSLETDTQNKLNQMLSLAEFEVRASSIRQEILNATKDKADKTLVVAEAGKLRTELSTVQDYINKDGQRQESLQRYARDESARQVSAVREQISREYVGKSTHQEDVRGIERRFEAITNPQNGTIATQISNYKQSVDGRLAGIISQIAGKANQTDFQRVQETSKLYERIIGRSESDIADKVARMTLTNQLFQVEVAKNASNGQNLLKGTKDFSGDWKNKSANWKTHAEKYKGVDVLFKNNSWNGIGQEIDANIGEIYTFSLWMKSDWKNDTVNFYVNRNGSVEKGWGVPSQTSIAITNEWKRYSFTFKITANGFIFPRVERLNQDTNLYVAGLKLEKGSYATPYTEAPEDTDEAIRSVQSQLAGSWSVQNLTSAGALVSGLNLGANGHNRLDGKLTHITGETLIDKAVIKSAMVDKLKTANFEAGSVTTVVLDAEAVTAEKLKVDQAFFNKLVANEAYLSQLFAKQAFINRVQSVAIDASQVRSGILSGDRIYGGTIRGANIYGGTLTGHTQIQLGTYGSFDTVNGGIQINVPRTVNAKDGLGVQFIGSYGRGENVPYGLFIYKDADFTVGGTAETSDDFLLTVEGYINAKGIGWLKTGKGSVNGKTTGTIGLWNSDNVSLSFGGSGNDIYYSYNGTAYSLWSVVNQHFSDRRLKDNIVACEHKALDYIHQFKFKEYDWKKQEDRPQQAHTKIGLIAQEVQAVDPTLVYENGDTLNLDNLRLTNIALKAIQELALENQKLTHRLENLENERRTA</sequence>
<comment type="subcellular location">
    <subcellularLocation>
        <location evidence="1">Virion</location>
    </subcellularLocation>
</comment>
<dbReference type="EMBL" id="KY065484">
    <property type="protein sequence ID" value="APD23447.1"/>
    <property type="molecule type" value="Genomic_DNA"/>
</dbReference>
<dbReference type="Pfam" id="PF02018">
    <property type="entry name" value="CBM_4_9"/>
    <property type="match status" value="1"/>
</dbReference>
<dbReference type="InterPro" id="IPR007119">
    <property type="entry name" value="Phage_tail_spike_N"/>
</dbReference>
<keyword evidence="2" id="KW-0946">Virion</keyword>
<keyword evidence="4" id="KW-0175">Coiled coil</keyword>
<evidence type="ECO:0000256" key="3">
    <source>
        <dbReference type="ARBA" id="ARBA00022801"/>
    </source>
</evidence>
<evidence type="ECO:0000256" key="1">
    <source>
        <dbReference type="ARBA" id="ARBA00004328"/>
    </source>
</evidence>
<evidence type="ECO:0000256" key="4">
    <source>
        <dbReference type="SAM" id="Coils"/>
    </source>
</evidence>